<sequence>MPPFEFFLLHGKMKSIPKILIFLGFWQIFFKSEGDPMEKKIQEALLRQFFKERMKNRQNGYLHPSYALERKMMEAIKRGNTESALQALNEINNLQRAKLADHPIRSLKNSLICSCTLFTRAIIQGGVHPEIAYNLSDVMIQEIERLDSKEELENFEYSMICTFIDTLKKEATPVYHSIVQRAIEFIHDHILQDLSLKIIAEKLYVHPSYLSNRFKQETGLTITDYINRKRLEESKFFLIHSELPIAEISHLFRFCNQSYYTRLFKKIFGMTPKKFRELAYEESFWSAPAAGGRETAKEFH</sequence>
<gene>
    <name evidence="5" type="ORF">C6P37_07050</name>
</gene>
<evidence type="ECO:0000259" key="4">
    <source>
        <dbReference type="PROSITE" id="PS01124"/>
    </source>
</evidence>
<accession>A0A3E0K5U5</accession>
<dbReference type="EMBL" id="QEWE01000015">
    <property type="protein sequence ID" value="REJ28996.1"/>
    <property type="molecule type" value="Genomic_DNA"/>
</dbReference>
<evidence type="ECO:0000313" key="6">
    <source>
        <dbReference type="Proteomes" id="UP000257014"/>
    </source>
</evidence>
<name>A0A3E0K5U5_9BACI</name>
<dbReference type="InterPro" id="IPR018062">
    <property type="entry name" value="HTH_AraC-typ_CS"/>
</dbReference>
<keyword evidence="1" id="KW-0805">Transcription regulation</keyword>
<dbReference type="GO" id="GO:0003700">
    <property type="term" value="F:DNA-binding transcription factor activity"/>
    <property type="evidence" value="ECO:0007669"/>
    <property type="project" value="InterPro"/>
</dbReference>
<evidence type="ECO:0000256" key="2">
    <source>
        <dbReference type="ARBA" id="ARBA00023125"/>
    </source>
</evidence>
<reference evidence="5 6" key="1">
    <citation type="submission" date="2018-03" db="EMBL/GenBank/DDBJ databases">
        <authorList>
            <person name="Keele B.F."/>
        </authorList>
    </citation>
    <scope>NUCLEOTIDE SEQUENCE [LARGE SCALE GENOMIC DNA]</scope>
    <source>
        <strain evidence="5">ZCTH4_d</strain>
    </source>
</reference>
<dbReference type="InterPro" id="IPR018060">
    <property type="entry name" value="HTH_AraC"/>
</dbReference>
<dbReference type="PROSITE" id="PS01124">
    <property type="entry name" value="HTH_ARAC_FAMILY_2"/>
    <property type="match status" value="1"/>
</dbReference>
<keyword evidence="2" id="KW-0238">DNA-binding</keyword>
<dbReference type="PROSITE" id="PS00041">
    <property type="entry name" value="HTH_ARAC_FAMILY_1"/>
    <property type="match status" value="1"/>
</dbReference>
<proteinExistence type="predicted"/>
<evidence type="ECO:0000256" key="3">
    <source>
        <dbReference type="ARBA" id="ARBA00023163"/>
    </source>
</evidence>
<comment type="caution">
    <text evidence="5">The sequence shown here is derived from an EMBL/GenBank/DDBJ whole genome shotgun (WGS) entry which is preliminary data.</text>
</comment>
<dbReference type="SMART" id="SM00342">
    <property type="entry name" value="HTH_ARAC"/>
    <property type="match status" value="1"/>
</dbReference>
<evidence type="ECO:0000256" key="1">
    <source>
        <dbReference type="ARBA" id="ARBA00023015"/>
    </source>
</evidence>
<dbReference type="InterPro" id="IPR009057">
    <property type="entry name" value="Homeodomain-like_sf"/>
</dbReference>
<organism evidence="5 6">
    <name type="scientific">Caldibacillus debilis</name>
    <dbReference type="NCBI Taxonomy" id="301148"/>
    <lineage>
        <taxon>Bacteria</taxon>
        <taxon>Bacillati</taxon>
        <taxon>Bacillota</taxon>
        <taxon>Bacilli</taxon>
        <taxon>Bacillales</taxon>
        <taxon>Bacillaceae</taxon>
        <taxon>Caldibacillus</taxon>
    </lineage>
</organism>
<feature type="domain" description="HTH araC/xylS-type" evidence="4">
    <location>
        <begin position="180"/>
        <end position="278"/>
    </location>
</feature>
<dbReference type="Pfam" id="PF12833">
    <property type="entry name" value="HTH_18"/>
    <property type="match status" value="1"/>
</dbReference>
<dbReference type="SUPFAM" id="SSF46689">
    <property type="entry name" value="Homeodomain-like"/>
    <property type="match status" value="2"/>
</dbReference>
<dbReference type="PANTHER" id="PTHR43280:SF28">
    <property type="entry name" value="HTH-TYPE TRANSCRIPTIONAL ACTIVATOR RHAS"/>
    <property type="match status" value="1"/>
</dbReference>
<dbReference type="Proteomes" id="UP000257014">
    <property type="component" value="Unassembled WGS sequence"/>
</dbReference>
<keyword evidence="3" id="KW-0804">Transcription</keyword>
<dbReference type="Gene3D" id="1.10.10.60">
    <property type="entry name" value="Homeodomain-like"/>
    <property type="match status" value="2"/>
</dbReference>
<protein>
    <submittedName>
        <fullName evidence="5">AraC family transcriptional regulator</fullName>
    </submittedName>
</protein>
<evidence type="ECO:0000313" key="5">
    <source>
        <dbReference type="EMBL" id="REJ28996.1"/>
    </source>
</evidence>
<dbReference type="GO" id="GO:0043565">
    <property type="term" value="F:sequence-specific DNA binding"/>
    <property type="evidence" value="ECO:0007669"/>
    <property type="project" value="InterPro"/>
</dbReference>
<dbReference type="AlphaFoldDB" id="A0A3E0K5U5"/>
<dbReference type="PANTHER" id="PTHR43280">
    <property type="entry name" value="ARAC-FAMILY TRANSCRIPTIONAL REGULATOR"/>
    <property type="match status" value="1"/>
</dbReference>